<gene>
    <name evidence="3" type="ORF">ALECFALPRED_008624</name>
</gene>
<dbReference type="AlphaFoldDB" id="A0A8H3IA31"/>
<dbReference type="InterPro" id="IPR011009">
    <property type="entry name" value="Kinase-like_dom_sf"/>
</dbReference>
<dbReference type="Gene3D" id="3.90.1200.10">
    <property type="match status" value="1"/>
</dbReference>
<protein>
    <recommendedName>
        <fullName evidence="1">protein-ribulosamine 3-kinase</fullName>
        <ecNumber evidence="1">2.7.1.172</ecNumber>
    </recommendedName>
</protein>
<reference evidence="3" key="1">
    <citation type="submission" date="2021-03" db="EMBL/GenBank/DDBJ databases">
        <authorList>
            <person name="Tagirdzhanova G."/>
        </authorList>
    </citation>
    <scope>NUCLEOTIDE SEQUENCE</scope>
</reference>
<evidence type="ECO:0000256" key="2">
    <source>
        <dbReference type="ARBA" id="ARBA00048655"/>
    </source>
</evidence>
<dbReference type="PANTHER" id="PTHR12149:SF8">
    <property type="entry name" value="PROTEIN-RIBULOSAMINE 3-KINASE"/>
    <property type="match status" value="1"/>
</dbReference>
<dbReference type="Proteomes" id="UP000664203">
    <property type="component" value="Unassembled WGS sequence"/>
</dbReference>
<dbReference type="EC" id="2.7.1.172" evidence="1"/>
<dbReference type="EMBL" id="CAJPDR010000060">
    <property type="protein sequence ID" value="CAF9913075.1"/>
    <property type="molecule type" value="Genomic_DNA"/>
</dbReference>
<proteinExistence type="predicted"/>
<dbReference type="SUPFAM" id="SSF56112">
    <property type="entry name" value="Protein kinase-like (PK-like)"/>
    <property type="match status" value="1"/>
</dbReference>
<dbReference type="OrthoDB" id="5772781at2759"/>
<accession>A0A8H3IA31</accession>
<evidence type="ECO:0000313" key="3">
    <source>
        <dbReference type="EMBL" id="CAF9913075.1"/>
    </source>
</evidence>
<comment type="caution">
    <text evidence="3">The sequence shown here is derived from an EMBL/GenBank/DDBJ whole genome shotgun (WGS) entry which is preliminary data.</text>
</comment>
<dbReference type="GO" id="GO:0102193">
    <property type="term" value="F:protein-ribulosamine 3-kinase activity"/>
    <property type="evidence" value="ECO:0007669"/>
    <property type="project" value="UniProtKB-EC"/>
</dbReference>
<name>A0A8H3IA31_9LECA</name>
<comment type="catalytic activity">
    <reaction evidence="2">
        <text>N(6)-D-ribulosyl-L-lysyl-[protein] + ATP = N(6)-(3-O-phospho-D-ribulosyl)-L-lysyl-[protein] + ADP + H(+)</text>
        <dbReference type="Rhea" id="RHEA:48432"/>
        <dbReference type="Rhea" id="RHEA-COMP:12103"/>
        <dbReference type="Rhea" id="RHEA-COMP:12104"/>
        <dbReference type="ChEBI" id="CHEBI:15378"/>
        <dbReference type="ChEBI" id="CHEBI:30616"/>
        <dbReference type="ChEBI" id="CHEBI:90418"/>
        <dbReference type="ChEBI" id="CHEBI:90420"/>
        <dbReference type="ChEBI" id="CHEBI:456216"/>
        <dbReference type="EC" id="2.7.1.172"/>
    </reaction>
    <physiologicalReaction direction="left-to-right" evidence="2">
        <dbReference type="Rhea" id="RHEA:48433"/>
    </physiologicalReaction>
</comment>
<evidence type="ECO:0000256" key="1">
    <source>
        <dbReference type="ARBA" id="ARBA00011961"/>
    </source>
</evidence>
<sequence length="359" mass="40913">MTDAGPALKEWPPVDLIAGLSLETTAEPESELDEKVRSGRLSPSLWITLFSNVHLSPLLRAFGRAITSDPSSSSFLLILGHHLELPPETEVLEITPSGASAWVQTVRIRTHQKDGTTKDYFKKSQSGSVGRRMMLGTFASEKAFYEYAPQNIPKPIAWGNYKSNEEMWFYLAEYHEMVDEVPDPQQFVSIIVDIHQKSMGNSPTGNFGFDVPTHLANIPSDNGWEETWEKFFTKAMNRMLELEELSHGKDDEEFEELKEKLLTKVIPRLLRPLESGGQRVTPCLVHSDLWPGNCMPDADTDEIMIFDSCAYWGHNESDLGSWRAPRYRMGKPFLKEYQRRMGASYPEEDWDDRNALYAM</sequence>
<keyword evidence="4" id="KW-1185">Reference proteome</keyword>
<organism evidence="3 4">
    <name type="scientific">Alectoria fallacina</name>
    <dbReference type="NCBI Taxonomy" id="1903189"/>
    <lineage>
        <taxon>Eukaryota</taxon>
        <taxon>Fungi</taxon>
        <taxon>Dikarya</taxon>
        <taxon>Ascomycota</taxon>
        <taxon>Pezizomycotina</taxon>
        <taxon>Lecanoromycetes</taxon>
        <taxon>OSLEUM clade</taxon>
        <taxon>Lecanoromycetidae</taxon>
        <taxon>Lecanorales</taxon>
        <taxon>Lecanorineae</taxon>
        <taxon>Parmeliaceae</taxon>
        <taxon>Alectoria</taxon>
    </lineage>
</organism>
<evidence type="ECO:0000313" key="4">
    <source>
        <dbReference type="Proteomes" id="UP000664203"/>
    </source>
</evidence>
<dbReference type="Pfam" id="PF03881">
    <property type="entry name" value="Fructosamin_kin"/>
    <property type="match status" value="1"/>
</dbReference>
<dbReference type="PANTHER" id="PTHR12149">
    <property type="entry name" value="FRUCTOSAMINE 3 KINASE-RELATED PROTEIN"/>
    <property type="match status" value="1"/>
</dbReference>
<dbReference type="InterPro" id="IPR016477">
    <property type="entry name" value="Fructo-/Ketosamine-3-kinase"/>
</dbReference>